<dbReference type="SUPFAM" id="SSF52540">
    <property type="entry name" value="P-loop containing nucleoside triphosphate hydrolases"/>
    <property type="match status" value="1"/>
</dbReference>
<dbReference type="Gene3D" id="3.40.50.300">
    <property type="entry name" value="P-loop containing nucleotide triphosphate hydrolases"/>
    <property type="match status" value="2"/>
</dbReference>
<feature type="coiled-coil region" evidence="1">
    <location>
        <begin position="333"/>
        <end position="363"/>
    </location>
</feature>
<gene>
    <name evidence="2" type="ORF">ASJ81_10560</name>
</gene>
<evidence type="ECO:0000313" key="3">
    <source>
        <dbReference type="Proteomes" id="UP000218164"/>
    </source>
</evidence>
<dbReference type="AlphaFoldDB" id="A0A2A2HPU7"/>
<accession>A0A2A2HPU7</accession>
<dbReference type="InterPro" id="IPR027417">
    <property type="entry name" value="P-loop_NTPase"/>
</dbReference>
<dbReference type="EMBL" id="LMVP01000520">
    <property type="protein sequence ID" value="PAV11338.1"/>
    <property type="molecule type" value="Genomic_DNA"/>
</dbReference>
<evidence type="ECO:0008006" key="4">
    <source>
        <dbReference type="Google" id="ProtNLM"/>
    </source>
</evidence>
<proteinExistence type="predicted"/>
<reference evidence="2 3" key="1">
    <citation type="journal article" date="2017" name="BMC Genomics">
        <title>Genomic analysis of methanogenic archaea reveals a shift towards energy conservation.</title>
        <authorList>
            <person name="Gilmore S.P."/>
            <person name="Henske J.K."/>
            <person name="Sexton J.A."/>
            <person name="Solomon K.V."/>
            <person name="Seppala S."/>
            <person name="Yoo J.I."/>
            <person name="Huyett L.M."/>
            <person name="Pressman A."/>
            <person name="Cogan J.Z."/>
            <person name="Kivenson V."/>
            <person name="Peng X."/>
            <person name="Tan Y."/>
            <person name="Valentine D.L."/>
            <person name="O'Malley M.A."/>
        </authorList>
    </citation>
    <scope>NUCLEOTIDE SEQUENCE [LARGE SCALE GENOMIC DNA]</scope>
    <source>
        <strain evidence="2 3">MC-15</strain>
    </source>
</reference>
<keyword evidence="3" id="KW-1185">Reference proteome</keyword>
<keyword evidence="1" id="KW-0175">Coiled coil</keyword>
<comment type="caution">
    <text evidence="2">The sequence shown here is derived from an EMBL/GenBank/DDBJ whole genome shotgun (WGS) entry which is preliminary data.</text>
</comment>
<evidence type="ECO:0000256" key="1">
    <source>
        <dbReference type="SAM" id="Coils"/>
    </source>
</evidence>
<evidence type="ECO:0000313" key="2">
    <source>
        <dbReference type="EMBL" id="PAV11338.1"/>
    </source>
</evidence>
<protein>
    <recommendedName>
        <fullName evidence="4">Rad50/SbcC-type AAA domain-containing protein</fullName>
    </recommendedName>
</protein>
<sequence>MRNLFVNKLKYTIRCADNSTYGALVEFKKGLNVIYGPNSVGKSSIITGILYGLGAEKGLGIFKFKDNPFKPEFYEKIEEKNIIESYLLLEISNSHETITIKRNIIGKTNICIVKKCELEQFYSTNNFMTYIISNGTMDEYGFQRYLFNFLNWEIVEVVGYDGDNKKLYFENLVPLFFVEQKAGWSQIQARQITRYNIRDVKKISFEYLLGLGKFYVHLLELEKKEISNTIKSLKTELYLKRDYILTLGNATVSDNNVLIIDKIGFGRYEINDLIRHMENLLKEKEEKIQVIYDKKDLFDSSANSKRDKLRQILNSKTLALEKKRDLVREINSYKNYIAKIEINKKKNKQLEQIQRLNLELNITRCPVCESKLSSNDESHCRLCKSEISNISTATENLLFLEDEKSSFVKILEARELELEKTLQIIQDLSSDETYLKNMLDFQMKTYLGQEIQNLRELAREIDKLYSDILNYKELLSKWEGLEPLIHKIDEAEKRKKQMENEIKDYNKSTTDQEILNVIKNFFISNSKELHLFTSSKLTNEIKLDTSDNYTPSLEFYDISNISSSSGYIRIILSYYLALLQASVKLFNVERIKYPNLLILDEPKQQNLDGSAIKAFVEIIEKIPNSDNWQIILTTFNPEEKSLLEKYIRYEMKNDSDFLLKRVGS</sequence>
<dbReference type="Proteomes" id="UP000218164">
    <property type="component" value="Unassembled WGS sequence"/>
</dbReference>
<feature type="coiled-coil region" evidence="1">
    <location>
        <begin position="447"/>
        <end position="508"/>
    </location>
</feature>
<name>A0A2A2HPU7_9EURY</name>
<organism evidence="2 3">
    <name type="scientific">Methanosarcina spelaei</name>
    <dbReference type="NCBI Taxonomy" id="1036679"/>
    <lineage>
        <taxon>Archaea</taxon>
        <taxon>Methanobacteriati</taxon>
        <taxon>Methanobacteriota</taxon>
        <taxon>Stenosarchaea group</taxon>
        <taxon>Methanomicrobia</taxon>
        <taxon>Methanosarcinales</taxon>
        <taxon>Methanosarcinaceae</taxon>
        <taxon>Methanosarcina</taxon>
    </lineage>
</organism>